<dbReference type="InterPro" id="IPR013783">
    <property type="entry name" value="Ig-like_fold"/>
</dbReference>
<gene>
    <name evidence="3" type="ORF">C481_01345</name>
</gene>
<reference evidence="3 4" key="1">
    <citation type="journal article" date="2014" name="PLoS Genet.">
        <title>Phylogenetically driven sequencing of extremely halophilic archaea reveals strategies for static and dynamic osmo-response.</title>
        <authorList>
            <person name="Becker E.A."/>
            <person name="Seitzer P.M."/>
            <person name="Tritt A."/>
            <person name="Larsen D."/>
            <person name="Krusor M."/>
            <person name="Yao A.I."/>
            <person name="Wu D."/>
            <person name="Madern D."/>
            <person name="Eisen J.A."/>
            <person name="Darling A.E."/>
            <person name="Facciotti M.T."/>
        </authorList>
    </citation>
    <scope>NUCLEOTIDE SEQUENCE [LARGE SCALE GENOMIC DNA]</scope>
    <source>
        <strain evidence="3 4">DSM 12278</strain>
    </source>
</reference>
<dbReference type="GO" id="GO:0030115">
    <property type="term" value="C:S-layer"/>
    <property type="evidence" value="ECO:0007669"/>
    <property type="project" value="UniProtKB-SubCell"/>
</dbReference>
<sequence>MTGADAKTNMDLDFENFWAATDEYPILQWQVQDVDLSVSQPAIGEGETTSVTVELTLDDGSTVTASEVANYDSETAVASVSDGTLQANSVGQTELTATVAGESDSVTVEVLEPPNIEFSDAEFGTEAAVDGTTVEAAVTYENTGGPGSETAAVTVDGETVATKTVHVDADSETTESIQWTAQRNGTVAVDGEPVGELSIVAPEAITLESISLPDEAAQGSDYDIELEFNNTASHPVVDTVELRVNGTVETTETVEIGAGESTETVTYAYDEQGIATHVVDHHSNDATGTVRIIAPAAFTLDGLDAPETVTNGEDGSVSVTVTNTGGASETQELDLLVDGELVDTQSVTLDSGGSETIEFTPAFDQQGEIAVTIASADDELETVVESTAAADDGSPGFGGAVALAAIVLATVVMRRH</sequence>
<protein>
    <recommendedName>
        <fullName evidence="2">CARDB domain-containing protein</fullName>
    </recommendedName>
</protein>
<dbReference type="Pfam" id="PF07705">
    <property type="entry name" value="CARDB"/>
    <property type="match status" value="1"/>
</dbReference>
<dbReference type="NCBIfam" id="TIGR04126">
    <property type="entry name" value="PGF_CTERM"/>
    <property type="match status" value="1"/>
</dbReference>
<dbReference type="EMBL" id="AOIO01000003">
    <property type="protein sequence ID" value="ELZ06135.1"/>
    <property type="molecule type" value="Genomic_DNA"/>
</dbReference>
<dbReference type="PATRIC" id="fig|29540.5.peg.282"/>
<dbReference type="eggNOG" id="arCOG07560">
    <property type="taxonomic scope" value="Archaea"/>
</dbReference>
<keyword evidence="4" id="KW-1185">Reference proteome</keyword>
<evidence type="ECO:0000313" key="4">
    <source>
        <dbReference type="Proteomes" id="UP000011554"/>
    </source>
</evidence>
<evidence type="ECO:0000259" key="2">
    <source>
        <dbReference type="Pfam" id="PF07705"/>
    </source>
</evidence>
<name>M0B5Q4_NATA1</name>
<dbReference type="GO" id="GO:0005886">
    <property type="term" value="C:plasma membrane"/>
    <property type="evidence" value="ECO:0007669"/>
    <property type="project" value="UniProtKB-SubCell"/>
</dbReference>
<keyword evidence="1" id="KW-0732">Signal</keyword>
<comment type="caution">
    <text evidence="3">The sequence shown here is derived from an EMBL/GenBank/DDBJ whole genome shotgun (WGS) entry which is preliminary data.</text>
</comment>
<dbReference type="Proteomes" id="UP000011554">
    <property type="component" value="Unassembled WGS sequence"/>
</dbReference>
<accession>M0B5Q4</accession>
<evidence type="ECO:0000313" key="3">
    <source>
        <dbReference type="EMBL" id="ELZ06135.1"/>
    </source>
</evidence>
<dbReference type="InterPro" id="IPR026371">
    <property type="entry name" value="PGF_CTERM"/>
</dbReference>
<organism evidence="3 4">
    <name type="scientific">Natrialba asiatica (strain ATCC 700177 / DSM 12278 / JCM 9576 / FERM P-10747 / NBRC 102637 / 172P1)</name>
    <dbReference type="NCBI Taxonomy" id="29540"/>
    <lineage>
        <taxon>Archaea</taxon>
        <taxon>Methanobacteriati</taxon>
        <taxon>Methanobacteriota</taxon>
        <taxon>Stenosarchaea group</taxon>
        <taxon>Halobacteria</taxon>
        <taxon>Halobacteriales</taxon>
        <taxon>Natrialbaceae</taxon>
        <taxon>Natrialba</taxon>
    </lineage>
</organism>
<dbReference type="AlphaFoldDB" id="M0B5Q4"/>
<dbReference type="InterPro" id="IPR011635">
    <property type="entry name" value="CARDB"/>
</dbReference>
<dbReference type="Gene3D" id="2.60.40.10">
    <property type="entry name" value="Immunoglobulins"/>
    <property type="match status" value="1"/>
</dbReference>
<dbReference type="Gene3D" id="2.60.40.1080">
    <property type="match status" value="1"/>
</dbReference>
<evidence type="ECO:0000256" key="1">
    <source>
        <dbReference type="ARBA" id="ARBA00022729"/>
    </source>
</evidence>
<proteinExistence type="predicted"/>
<feature type="domain" description="CARDB" evidence="2">
    <location>
        <begin position="305"/>
        <end position="386"/>
    </location>
</feature>